<accession>A0A9W7XTS7</accession>
<dbReference type="PANTHER" id="PTHR10644">
    <property type="entry name" value="DNA REPAIR/RNA PROCESSING CPSF FAMILY"/>
    <property type="match status" value="1"/>
</dbReference>
<comment type="caution">
    <text evidence="2">The sequence shown here is derived from an EMBL/GenBank/DDBJ whole genome shotgun (WGS) entry which is preliminary data.</text>
</comment>
<protein>
    <recommendedName>
        <fullName evidence="1">RSE1/DDB1/CPSF1 first beta-propeller domain-containing protein</fullName>
    </recommendedName>
</protein>
<name>A0A9W7XTS7_9FUNG</name>
<dbReference type="EMBL" id="JANBOI010003556">
    <property type="protein sequence ID" value="KAJ1718328.1"/>
    <property type="molecule type" value="Genomic_DNA"/>
</dbReference>
<dbReference type="InterPro" id="IPR018846">
    <property type="entry name" value="Beta-prop_RSE1/DDB1/CPSF1_1st"/>
</dbReference>
<dbReference type="Gene3D" id="2.130.10.10">
    <property type="entry name" value="YVTN repeat-like/Quinoprotein amine dehydrogenase"/>
    <property type="match status" value="1"/>
</dbReference>
<gene>
    <name evidence="2" type="ORF">LPJ61_006689</name>
</gene>
<dbReference type="OrthoDB" id="5590513at2759"/>
<keyword evidence="3" id="KW-1185">Reference proteome</keyword>
<evidence type="ECO:0000313" key="2">
    <source>
        <dbReference type="EMBL" id="KAJ1718328.1"/>
    </source>
</evidence>
<reference evidence="2" key="1">
    <citation type="submission" date="2022-07" db="EMBL/GenBank/DDBJ databases">
        <title>Phylogenomic reconstructions and comparative analyses of Kickxellomycotina fungi.</title>
        <authorList>
            <person name="Reynolds N.K."/>
            <person name="Stajich J.E."/>
            <person name="Barry K."/>
            <person name="Grigoriev I.V."/>
            <person name="Crous P."/>
            <person name="Smith M.E."/>
        </authorList>
    </citation>
    <scope>NUCLEOTIDE SEQUENCE</scope>
    <source>
        <strain evidence="2">BCRC 34381</strain>
    </source>
</reference>
<dbReference type="AlphaFoldDB" id="A0A9W7XTS7"/>
<feature type="domain" description="RSE1/DDB1/CPSF1 first beta-propeller" evidence="1">
    <location>
        <begin position="52"/>
        <end position="223"/>
    </location>
</feature>
<dbReference type="InterPro" id="IPR050358">
    <property type="entry name" value="RSE1/DDB1/CFT1"/>
</dbReference>
<dbReference type="InterPro" id="IPR015943">
    <property type="entry name" value="WD40/YVTN_repeat-like_dom_sf"/>
</dbReference>
<sequence>EPEGEKWPYAAHSRVTGGLVIPAYLQAPAAQDSGKGKGKAAVYAERSSDIYPVLTRYIRELKVLDMQFLRTRRGVDDELPAFAVLYEDASMQRQVRVYRIGEHQGELQPVSAWTSHSLDATTSKLVPLPGGALLAISDESLAVISQNRSPLGMSKRAASVTAWEWIDDGGTCERLLLADEDGVLSLVVLRYTGSGAERHVEDVFVERLGDIPVATSLSYLAEGC</sequence>
<dbReference type="Proteomes" id="UP001143981">
    <property type="component" value="Unassembled WGS sequence"/>
</dbReference>
<feature type="non-terminal residue" evidence="2">
    <location>
        <position position="224"/>
    </location>
</feature>
<evidence type="ECO:0000259" key="1">
    <source>
        <dbReference type="Pfam" id="PF10433"/>
    </source>
</evidence>
<proteinExistence type="predicted"/>
<feature type="non-terminal residue" evidence="2">
    <location>
        <position position="1"/>
    </location>
</feature>
<organism evidence="2 3">
    <name type="scientific">Coemansia biformis</name>
    <dbReference type="NCBI Taxonomy" id="1286918"/>
    <lineage>
        <taxon>Eukaryota</taxon>
        <taxon>Fungi</taxon>
        <taxon>Fungi incertae sedis</taxon>
        <taxon>Zoopagomycota</taxon>
        <taxon>Kickxellomycotina</taxon>
        <taxon>Kickxellomycetes</taxon>
        <taxon>Kickxellales</taxon>
        <taxon>Kickxellaceae</taxon>
        <taxon>Coemansia</taxon>
    </lineage>
</organism>
<evidence type="ECO:0000313" key="3">
    <source>
        <dbReference type="Proteomes" id="UP001143981"/>
    </source>
</evidence>
<dbReference type="Pfam" id="PF10433">
    <property type="entry name" value="Beta-prop_RSE1_1st"/>
    <property type="match status" value="1"/>
</dbReference>